<evidence type="ECO:0000259" key="2">
    <source>
        <dbReference type="Pfam" id="PF13439"/>
    </source>
</evidence>
<accession>A0A3R5QSR6</accession>
<dbReference type="Pfam" id="PF00534">
    <property type="entry name" value="Glycos_transf_1"/>
    <property type="match status" value="1"/>
</dbReference>
<feature type="domain" description="Glycosyl transferase family 1" evidence="1">
    <location>
        <begin position="225"/>
        <end position="386"/>
    </location>
</feature>
<dbReference type="Gene3D" id="3.40.50.2000">
    <property type="entry name" value="Glycogen Phosphorylase B"/>
    <property type="match status" value="2"/>
</dbReference>
<sequence>MKILHITYSWKPGRSGILNYVDNITKDQKKDNDVYIMYFYPDNNTNRSTYVEDGITFIVPEIIESPLFKDQPHKHYNNPNLEEKILDEVRKISPDIVHIQTCYGISTNIIPLIEESGFKTIVHIHDYFCFCPKQVLFIEETNSYCNEPGKHCSQCLNSKASNSEFIKRLHKNIENYNKATKIIAVSNFTKNIAVNLGLESNKISVVINGVSKSLLERGKRSSLKNHSSDKKLTFLHISPCSPMKGVVNIVQAFSDIKEVEDGNIELHIHGAKSIMTEKLTKLSKEMDSIKINPPYTYDELDAILGSADIAILPSLWWDTFPLTVFECMAYGMPVIGTKESGMSEAIVDGVDGFLINPHDLDEIKDVVTKLYYDNNLLDELKNNLRNSTLRTFDSVSRDVLRIYHEIV</sequence>
<evidence type="ECO:0000313" key="3">
    <source>
        <dbReference type="EMBL" id="QAA31668.1"/>
    </source>
</evidence>
<dbReference type="InterPro" id="IPR028098">
    <property type="entry name" value="Glyco_trans_4-like_N"/>
</dbReference>
<dbReference type="GO" id="GO:0016757">
    <property type="term" value="F:glycosyltransferase activity"/>
    <property type="evidence" value="ECO:0007669"/>
    <property type="project" value="InterPro"/>
</dbReference>
<dbReference type="Pfam" id="PF13439">
    <property type="entry name" value="Glyco_transf_4"/>
    <property type="match status" value="1"/>
</dbReference>
<organism evidence="3 4">
    <name type="scientific">Clostridium manihotivorum</name>
    <dbReference type="NCBI Taxonomy" id="2320868"/>
    <lineage>
        <taxon>Bacteria</taxon>
        <taxon>Bacillati</taxon>
        <taxon>Bacillota</taxon>
        <taxon>Clostridia</taxon>
        <taxon>Eubacteriales</taxon>
        <taxon>Clostridiaceae</taxon>
        <taxon>Clostridium</taxon>
    </lineage>
</organism>
<name>A0A3R5QSR6_9CLOT</name>
<dbReference type="AlphaFoldDB" id="A0A3R5QSR6"/>
<dbReference type="PANTHER" id="PTHR45947">
    <property type="entry name" value="SULFOQUINOVOSYL TRANSFERASE SQD2"/>
    <property type="match status" value="1"/>
</dbReference>
<evidence type="ECO:0000313" key="4">
    <source>
        <dbReference type="Proteomes" id="UP000286268"/>
    </source>
</evidence>
<proteinExistence type="predicted"/>
<keyword evidence="4" id="KW-1185">Reference proteome</keyword>
<dbReference type="RefSeq" id="WP_128212479.1">
    <property type="nucleotide sequence ID" value="NZ_CP025746.1"/>
</dbReference>
<dbReference type="EMBL" id="CP025746">
    <property type="protein sequence ID" value="QAA31668.1"/>
    <property type="molecule type" value="Genomic_DNA"/>
</dbReference>
<evidence type="ECO:0000259" key="1">
    <source>
        <dbReference type="Pfam" id="PF00534"/>
    </source>
</evidence>
<gene>
    <name evidence="3" type="ORF">C1I91_08420</name>
</gene>
<dbReference type="SUPFAM" id="SSF53756">
    <property type="entry name" value="UDP-Glycosyltransferase/glycogen phosphorylase"/>
    <property type="match status" value="1"/>
</dbReference>
<dbReference type="InterPro" id="IPR050194">
    <property type="entry name" value="Glycosyltransferase_grp1"/>
</dbReference>
<protein>
    <submittedName>
        <fullName evidence="3">Uncharacterized protein</fullName>
    </submittedName>
</protein>
<dbReference type="Proteomes" id="UP000286268">
    <property type="component" value="Chromosome"/>
</dbReference>
<dbReference type="OrthoDB" id="9815550at2"/>
<dbReference type="KEGG" id="cmah:C1I91_08420"/>
<reference evidence="3 4" key="1">
    <citation type="submission" date="2018-01" db="EMBL/GenBank/DDBJ databases">
        <title>Genome Sequencing and Assembly of Anaerobacter polyendosporus strain CT4.</title>
        <authorList>
            <person name="Tachaapaikoon C."/>
            <person name="Sutheeworapong S."/>
            <person name="Jenjaroenpun P."/>
            <person name="Wongsurawat T."/>
            <person name="Nookeaw I."/>
            <person name="Cheawchanlertfa P."/>
            <person name="Kosugi A."/>
            <person name="Cheevadhanarak S."/>
            <person name="Ratanakhanokchai K."/>
        </authorList>
    </citation>
    <scope>NUCLEOTIDE SEQUENCE [LARGE SCALE GENOMIC DNA]</scope>
    <source>
        <strain evidence="3 4">CT4</strain>
    </source>
</reference>
<feature type="domain" description="Glycosyltransferase subfamily 4-like N-terminal" evidence="2">
    <location>
        <begin position="17"/>
        <end position="211"/>
    </location>
</feature>
<dbReference type="InterPro" id="IPR001296">
    <property type="entry name" value="Glyco_trans_1"/>
</dbReference>
<dbReference type="PANTHER" id="PTHR45947:SF3">
    <property type="entry name" value="SULFOQUINOVOSYL TRANSFERASE SQD2"/>
    <property type="match status" value="1"/>
</dbReference>